<reference evidence="2 3" key="1">
    <citation type="submission" date="2024-10" db="EMBL/GenBank/DDBJ databases">
        <authorList>
            <person name="Kim D."/>
        </authorList>
    </citation>
    <scope>NUCLEOTIDE SEQUENCE [LARGE SCALE GENOMIC DNA]</scope>
    <source>
        <strain evidence="2">BH-2024</strain>
    </source>
</reference>
<dbReference type="AlphaFoldDB" id="A0ABD2I2W7"/>
<proteinExistence type="predicted"/>
<name>A0ABD2I2W7_9BILA</name>
<organism evidence="2 3">
    <name type="scientific">Heterodera trifolii</name>
    <dbReference type="NCBI Taxonomy" id="157864"/>
    <lineage>
        <taxon>Eukaryota</taxon>
        <taxon>Metazoa</taxon>
        <taxon>Ecdysozoa</taxon>
        <taxon>Nematoda</taxon>
        <taxon>Chromadorea</taxon>
        <taxon>Rhabditida</taxon>
        <taxon>Tylenchina</taxon>
        <taxon>Tylenchomorpha</taxon>
        <taxon>Tylenchoidea</taxon>
        <taxon>Heteroderidae</taxon>
        <taxon>Heteroderinae</taxon>
        <taxon>Heterodera</taxon>
    </lineage>
</organism>
<dbReference type="Proteomes" id="UP001620626">
    <property type="component" value="Unassembled WGS sequence"/>
</dbReference>
<feature type="region of interest" description="Disordered" evidence="1">
    <location>
        <begin position="48"/>
        <end position="73"/>
    </location>
</feature>
<evidence type="ECO:0000313" key="3">
    <source>
        <dbReference type="Proteomes" id="UP001620626"/>
    </source>
</evidence>
<sequence length="133" mass="13689">MMSHHATTGSPCPRIGTVVPSQASRCVSASRGARFICSDCSRVDQERAVDSSPANVHQQGVGGAGRGGCTTPPANSGANVWTGMLAGDMIGGRASSWYPWWGVGGKDASTVFENAGLVVLTDAFLYKEAGADQ</sequence>
<gene>
    <name evidence="2" type="ORF">niasHT_036281</name>
</gene>
<evidence type="ECO:0000313" key="2">
    <source>
        <dbReference type="EMBL" id="KAL3073611.1"/>
    </source>
</evidence>
<evidence type="ECO:0000256" key="1">
    <source>
        <dbReference type="SAM" id="MobiDB-lite"/>
    </source>
</evidence>
<accession>A0ABD2I2W7</accession>
<dbReference type="EMBL" id="JBICBT010001316">
    <property type="protein sequence ID" value="KAL3073611.1"/>
    <property type="molecule type" value="Genomic_DNA"/>
</dbReference>
<protein>
    <submittedName>
        <fullName evidence="2">Uncharacterized protein</fullName>
    </submittedName>
</protein>
<keyword evidence="3" id="KW-1185">Reference proteome</keyword>
<comment type="caution">
    <text evidence="2">The sequence shown here is derived from an EMBL/GenBank/DDBJ whole genome shotgun (WGS) entry which is preliminary data.</text>
</comment>